<feature type="region of interest" description="Disordered" evidence="1">
    <location>
        <begin position="1"/>
        <end position="65"/>
    </location>
</feature>
<dbReference type="GeneID" id="111819543"/>
<protein>
    <submittedName>
        <fullName evidence="3">Uncharacterized protein LOC111819543</fullName>
    </submittedName>
</protein>
<dbReference type="Proteomes" id="UP000248480">
    <property type="component" value="Unplaced"/>
</dbReference>
<feature type="region of interest" description="Disordered" evidence="1">
    <location>
        <begin position="434"/>
        <end position="455"/>
    </location>
</feature>
<organism evidence="2 3">
    <name type="scientific">Trichechus manatus latirostris</name>
    <name type="common">Florida manatee</name>
    <dbReference type="NCBI Taxonomy" id="127582"/>
    <lineage>
        <taxon>Eukaryota</taxon>
        <taxon>Metazoa</taxon>
        <taxon>Chordata</taxon>
        <taxon>Craniata</taxon>
        <taxon>Vertebrata</taxon>
        <taxon>Euteleostomi</taxon>
        <taxon>Mammalia</taxon>
        <taxon>Eutheria</taxon>
        <taxon>Afrotheria</taxon>
        <taxon>Sirenia</taxon>
        <taxon>Trichechidae</taxon>
        <taxon>Trichechus</taxon>
    </lineage>
</organism>
<feature type="compositionally biased region" description="Basic and acidic residues" evidence="1">
    <location>
        <begin position="126"/>
        <end position="137"/>
    </location>
</feature>
<feature type="region of interest" description="Disordered" evidence="1">
    <location>
        <begin position="835"/>
        <end position="882"/>
    </location>
</feature>
<proteinExistence type="predicted"/>
<feature type="region of interest" description="Disordered" evidence="1">
    <location>
        <begin position="576"/>
        <end position="603"/>
    </location>
</feature>
<evidence type="ECO:0000256" key="1">
    <source>
        <dbReference type="SAM" id="MobiDB-lite"/>
    </source>
</evidence>
<feature type="compositionally biased region" description="Basic and acidic residues" evidence="1">
    <location>
        <begin position="869"/>
        <end position="879"/>
    </location>
</feature>
<feature type="region of interest" description="Disordered" evidence="1">
    <location>
        <begin position="285"/>
        <end position="362"/>
    </location>
</feature>
<feature type="region of interest" description="Disordered" evidence="1">
    <location>
        <begin position="992"/>
        <end position="1021"/>
    </location>
</feature>
<dbReference type="InParanoid" id="A0A2Y9QKF4"/>
<dbReference type="KEGG" id="tmu:111819543"/>
<accession>A0A2Y9QKF4</accession>
<dbReference type="RefSeq" id="XP_023582332.1">
    <property type="nucleotide sequence ID" value="XM_023726564.1"/>
</dbReference>
<evidence type="ECO:0000313" key="2">
    <source>
        <dbReference type="Proteomes" id="UP000248480"/>
    </source>
</evidence>
<dbReference type="AlphaFoldDB" id="A0A2Y9QKF4"/>
<keyword evidence="2" id="KW-1185">Reference proteome</keyword>
<dbReference type="STRING" id="127582.A0A2Y9QKF4"/>
<gene>
    <name evidence="3" type="primary">LOC111819543</name>
</gene>
<feature type="compositionally biased region" description="Basic and acidic residues" evidence="1">
    <location>
        <begin position="588"/>
        <end position="598"/>
    </location>
</feature>
<feature type="compositionally biased region" description="Basic and acidic residues" evidence="1">
    <location>
        <begin position="286"/>
        <end position="296"/>
    </location>
</feature>
<name>A0A2Y9QKF4_TRIMA</name>
<feature type="region of interest" description="Disordered" evidence="1">
    <location>
        <begin position="95"/>
        <end position="155"/>
    </location>
</feature>
<reference evidence="3" key="1">
    <citation type="submission" date="2025-08" db="UniProtKB">
        <authorList>
            <consortium name="RefSeq"/>
        </authorList>
    </citation>
    <scope>IDENTIFICATION</scope>
</reference>
<feature type="compositionally biased region" description="Basic residues" evidence="1">
    <location>
        <begin position="1"/>
        <end position="16"/>
    </location>
</feature>
<sequence length="1058" mass="115199">MLMKKKKKKPKQKRYSQPRAGGLWDDDSADEPKSHSFAADPQKSGVLPSQSTTMGTEYGPVSKENLKKECVVDSRAAKLIAENFVSESLKVPLCPSEEPLKSELNSQPRLRVESEVKGNKSVPLSQDKKLLQQDECKPQPVPQLKTPVPKSQEINSFNLKGPLSEISAHHLETPLEIRPKEGHSPVLNQEVKGSMSRPTTAKELPNLIPTLTANNPLESILQEGDDESKMTKLQNIKQEQFSEGAEEVKELKKEAFPKQKQEISVFVSEQLQGKVLDQIPELGNEPFKRIAGDGKSRKGRGSSGKVRANSGKVRARPELSCPIDSQKYSMADLVPSEPALKPEQMAAGGKNEELGLDSSKQPGTMADLIEAVVMGEPKEKTDPMVPLIPLGNQSGITQISGGSTERGAVAIDMGVSNQSKEGKCPWMDSEAAPWISEKPKKRGNEGKNKKFKNSYSIQPARMESKAEILRPPFEGNDGAAGSSPHKNKELGLSFPKMRDPLFSDTSSTPTVELVDRKGRNVEASSFELGALSENKTSTVKDCAVTQSAAMVTDVSCQDQIQGVEFIPLVLSEESKTDAAKEQTAVADKPNKRSDDGKSKKVKNNFPQKHILENKIDAAKIHVPMETTEDHRIEGLGYVDENRNITFTCPRIPPGLMNKSAPLEAMESAANEKLPISTPQVVKEGDFFPDTLAESGQEAAPAQISKLVVVDDCSKDGVPDQERPKAPSTVMPSTNTGVALIFPAAIETVGSHGNHYSKNKGELAYPMKNEEGINGGHVVGKSESVHSGASEHLIEKTTEPAKGHVLPRAPEDHSLPGEVRVLEACADRGNFPACPVKKEKETEEGSAPAQIPGLLGDKAQKPSSCEDQNAECRDSKDSDSLNKGVDVTLLPAKSKKDELKEMSLACKITELEYASLVTRDLQSNFLCGEVEAPPSGMVDELVVTAPKGLQLPEPKDKILEAPLKRTEISEPVALGEGKKENKSRMAEPVKGYMRPTKSRGLTPLLPKSTIQERERSKQRKSIGMNQPLLGKCVCLRLLSQHQKGRKLVPWFHSNSNHPC</sequence>
<evidence type="ECO:0000313" key="3">
    <source>
        <dbReference type="RefSeq" id="XP_023582332.1"/>
    </source>
</evidence>